<evidence type="ECO:0000313" key="3">
    <source>
        <dbReference type="Proteomes" id="UP000288805"/>
    </source>
</evidence>
<reference evidence="2 3" key="1">
    <citation type="journal article" date="2018" name="PLoS Genet.">
        <title>Population sequencing reveals clonal diversity and ancestral inbreeding in the grapevine cultivar Chardonnay.</title>
        <authorList>
            <person name="Roach M.J."/>
            <person name="Johnson D.L."/>
            <person name="Bohlmann J."/>
            <person name="van Vuuren H.J."/>
            <person name="Jones S.J."/>
            <person name="Pretorius I.S."/>
            <person name="Schmidt S.A."/>
            <person name="Borneman A.R."/>
        </authorList>
    </citation>
    <scope>NUCLEOTIDE SEQUENCE [LARGE SCALE GENOMIC DNA]</scope>
    <source>
        <strain evidence="3">cv. Chardonnay</strain>
        <tissue evidence="2">Leaf</tissue>
    </source>
</reference>
<evidence type="ECO:0000313" key="2">
    <source>
        <dbReference type="EMBL" id="RVX16273.1"/>
    </source>
</evidence>
<dbReference type="InterPro" id="IPR052343">
    <property type="entry name" value="Retrotransposon-Effector_Assoc"/>
</dbReference>
<organism evidence="2 3">
    <name type="scientific">Vitis vinifera</name>
    <name type="common">Grape</name>
    <dbReference type="NCBI Taxonomy" id="29760"/>
    <lineage>
        <taxon>Eukaryota</taxon>
        <taxon>Viridiplantae</taxon>
        <taxon>Streptophyta</taxon>
        <taxon>Embryophyta</taxon>
        <taxon>Tracheophyta</taxon>
        <taxon>Spermatophyta</taxon>
        <taxon>Magnoliopsida</taxon>
        <taxon>eudicotyledons</taxon>
        <taxon>Gunneridae</taxon>
        <taxon>Pentapetalae</taxon>
        <taxon>rosids</taxon>
        <taxon>Vitales</taxon>
        <taxon>Vitaceae</taxon>
        <taxon>Viteae</taxon>
        <taxon>Vitis</taxon>
    </lineage>
</organism>
<evidence type="ECO:0000259" key="1">
    <source>
        <dbReference type="Pfam" id="PF13966"/>
    </source>
</evidence>
<comment type="caution">
    <text evidence="2">The sequence shown here is derived from an EMBL/GenBank/DDBJ whole genome shotgun (WGS) entry which is preliminary data.</text>
</comment>
<sequence length="423" mass="48331">MGGGSLRKGRSKRRLCRVFQGLLADPGDWKPSIDDLNFERLEEEDVEGLEKPFSEEEVFGALLGFCGEKAPGPDGFSMAFWQFSWDFVKEKDLKDFRPISLVGGLYKWLAKVLVNRMKGVLAKVISTSQNCFVEGGGLWMQCWLRANLTKSELIPVGRVENVEELADEFDYKVGKLPSTYIGMPLGAPFKCAVAWDGILPRVVRMRLEQIQRDFLWGGPWNQVIRRKYKEERGGWRSYEAREAYGVGLWKAISKMEHLVTPSFGFVVGDASSKEAWVNEVWTAEGERGGKLESLFNRPFNEWEVEEVERALQPVSLASFLSKIIWNSCVRPKLSFFVWEASWGRVLTLDRLQKRGWAWQIDVFCAKHVRSQLTTSSFIVKKQGSVDVAPFFFWSFLGFSSFGEGNLLGWRGSFVGKKRKWHGK</sequence>
<dbReference type="AlphaFoldDB" id="A0A438K500"/>
<proteinExistence type="predicted"/>
<protein>
    <recommendedName>
        <fullName evidence="1">Reverse transcriptase zinc-binding domain-containing protein</fullName>
    </recommendedName>
</protein>
<feature type="domain" description="Reverse transcriptase zinc-binding" evidence="1">
    <location>
        <begin position="318"/>
        <end position="362"/>
    </location>
</feature>
<name>A0A438K500_VITVI</name>
<dbReference type="Pfam" id="PF13966">
    <property type="entry name" value="zf-RVT"/>
    <property type="match status" value="1"/>
</dbReference>
<gene>
    <name evidence="2" type="ORF">CK203_014499</name>
</gene>
<dbReference type="EMBL" id="QGNW01000016">
    <property type="protein sequence ID" value="RVX16273.1"/>
    <property type="molecule type" value="Genomic_DNA"/>
</dbReference>
<dbReference type="InterPro" id="IPR026960">
    <property type="entry name" value="RVT-Znf"/>
</dbReference>
<dbReference type="Proteomes" id="UP000288805">
    <property type="component" value="Unassembled WGS sequence"/>
</dbReference>
<dbReference type="PANTHER" id="PTHR46890">
    <property type="entry name" value="NON-LTR RETROLELEMENT REVERSE TRANSCRIPTASE-LIKE PROTEIN-RELATED"/>
    <property type="match status" value="1"/>
</dbReference>
<dbReference type="PANTHER" id="PTHR46890:SF50">
    <property type="entry name" value="RNA-DIRECTED DNA POLYMERASE, EUKARYOTA, REVERSE TRANSCRIPTASE ZINC-BINDING DOMAIN PROTEIN-RELATED"/>
    <property type="match status" value="1"/>
</dbReference>
<accession>A0A438K500</accession>